<proteinExistence type="predicted"/>
<accession>A0A7T2YSC3</accession>
<dbReference type="AlphaFoldDB" id="A0A7T2YSC3"/>
<dbReference type="KEGG" id="dla:I6G47_28785"/>
<evidence type="ECO:0000256" key="1">
    <source>
        <dbReference type="SAM" id="Phobius"/>
    </source>
</evidence>
<protein>
    <submittedName>
        <fullName evidence="2">Uncharacterized protein</fullName>
    </submittedName>
</protein>
<keyword evidence="1" id="KW-1133">Transmembrane helix</keyword>
<name>A0A7T2YSC3_9BURK</name>
<evidence type="ECO:0000313" key="2">
    <source>
        <dbReference type="EMBL" id="QPS80924.1"/>
    </source>
</evidence>
<evidence type="ECO:0000313" key="3">
    <source>
        <dbReference type="Proteomes" id="UP000595064"/>
    </source>
</evidence>
<organism evidence="2 3">
    <name type="scientific">Delftia lacustris</name>
    <dbReference type="NCBI Taxonomy" id="558537"/>
    <lineage>
        <taxon>Bacteria</taxon>
        <taxon>Pseudomonadati</taxon>
        <taxon>Pseudomonadota</taxon>
        <taxon>Betaproteobacteria</taxon>
        <taxon>Burkholderiales</taxon>
        <taxon>Comamonadaceae</taxon>
        <taxon>Delftia</taxon>
    </lineage>
</organism>
<dbReference type="RefSeq" id="WP_016451074.1">
    <property type="nucleotide sequence ID" value="NZ_CP065748.1"/>
</dbReference>
<dbReference type="EMBL" id="CP065748">
    <property type="protein sequence ID" value="QPS80924.1"/>
    <property type="molecule type" value="Genomic_DNA"/>
</dbReference>
<dbReference type="Proteomes" id="UP000595064">
    <property type="component" value="Chromosome"/>
</dbReference>
<keyword evidence="3" id="KW-1185">Reference proteome</keyword>
<keyword evidence="1" id="KW-0812">Transmembrane</keyword>
<reference evidence="2 3" key="1">
    <citation type="submission" date="2020-12" db="EMBL/GenBank/DDBJ databases">
        <title>FDA dAtabase for Regulatory Grade micrObial Sequences (FDA-ARGOS): Supporting development and validation of Infectious Disease Dx tests.</title>
        <authorList>
            <person name="Sproer C."/>
            <person name="Gronow S."/>
            <person name="Severitt S."/>
            <person name="Schroder I."/>
            <person name="Tallon L."/>
            <person name="Sadzewicz L."/>
            <person name="Zhao X."/>
            <person name="Boylan J."/>
            <person name="Ott S."/>
            <person name="Bowen H."/>
            <person name="Vavikolanu K."/>
            <person name="Mehta A."/>
            <person name="Aluvathingal J."/>
            <person name="Nadendla S."/>
            <person name="Lowell S."/>
            <person name="Myers T."/>
            <person name="Yan Y."/>
            <person name="Sichtig H."/>
        </authorList>
    </citation>
    <scope>NUCLEOTIDE SEQUENCE [LARGE SCALE GENOMIC DNA]</scope>
    <source>
        <strain evidence="2 3">FDAARGOS_890</strain>
    </source>
</reference>
<keyword evidence="1" id="KW-0472">Membrane</keyword>
<feature type="transmembrane region" description="Helical" evidence="1">
    <location>
        <begin position="7"/>
        <end position="26"/>
    </location>
</feature>
<sequence length="100" mass="11830">MHKAIKLLNPFNFFLAYANMLVYLHFLSQVRKMKVEIKATQPWLSRSFEQFVESEIQLVANVRKTEPLAFEKVKDDSFTRISHRFVYALDGVHYHEGVHC</sequence>
<gene>
    <name evidence="2" type="ORF">I6G47_28785</name>
</gene>